<name>A0A7G9ZBF4_9EURY</name>
<dbReference type="AlphaFoldDB" id="A0A7G9ZBF4"/>
<reference evidence="1" key="1">
    <citation type="submission" date="2020-06" db="EMBL/GenBank/DDBJ databases">
        <title>Unique genomic features of the anaerobic methanotrophic archaea.</title>
        <authorList>
            <person name="Chadwick G.L."/>
            <person name="Skennerton C.T."/>
            <person name="Laso-Perez R."/>
            <person name="Leu A.O."/>
            <person name="Speth D.R."/>
            <person name="Yu H."/>
            <person name="Morgan-Lang C."/>
            <person name="Hatzenpichler R."/>
            <person name="Goudeau D."/>
            <person name="Malmstrom R."/>
            <person name="Brazelton W.J."/>
            <person name="Woyke T."/>
            <person name="Hallam S.J."/>
            <person name="Tyson G.W."/>
            <person name="Wegener G."/>
            <person name="Boetius A."/>
            <person name="Orphan V."/>
        </authorList>
    </citation>
    <scope>NUCLEOTIDE SEQUENCE</scope>
</reference>
<gene>
    <name evidence="1" type="ORF">GIFCIIHN_00004</name>
</gene>
<sequence length="58" mass="6772">MPYSTNFSFWLKSEMTEADWESEDLQGQQMELLKCSNVTLLDDKEVNGRRLLCAKNRA</sequence>
<dbReference type="EMBL" id="MT631694">
    <property type="protein sequence ID" value="QNO57588.1"/>
    <property type="molecule type" value="Genomic_DNA"/>
</dbReference>
<proteinExistence type="predicted"/>
<organism evidence="1">
    <name type="scientific">Candidatus Methanophaga sp. ANME-1 ERB7</name>
    <dbReference type="NCBI Taxonomy" id="2759913"/>
    <lineage>
        <taxon>Archaea</taxon>
        <taxon>Methanobacteriati</taxon>
        <taxon>Methanobacteriota</taxon>
        <taxon>Stenosarchaea group</taxon>
        <taxon>Methanomicrobia</taxon>
        <taxon>Candidatus Methanophagales</taxon>
        <taxon>Candidatus Methanophagaceae</taxon>
        <taxon>Candidatus Methanophaga</taxon>
    </lineage>
</organism>
<evidence type="ECO:0000313" key="1">
    <source>
        <dbReference type="EMBL" id="QNO57588.1"/>
    </source>
</evidence>
<protein>
    <submittedName>
        <fullName evidence="1">Uncharacterized protein</fullName>
    </submittedName>
</protein>
<accession>A0A7G9ZBF4</accession>